<name>A0ABY4P9Z8_9LACO</name>
<keyword evidence="1 2" id="KW-0472">Membrane</keyword>
<evidence type="ECO:0000256" key="2">
    <source>
        <dbReference type="SAM" id="Phobius"/>
    </source>
</evidence>
<dbReference type="InterPro" id="IPR023896">
    <property type="entry name" value="LTA_DltD"/>
</dbReference>
<dbReference type="NCBIfam" id="TIGR04092">
    <property type="entry name" value="LTA_DltD"/>
    <property type="match status" value="1"/>
</dbReference>
<proteinExistence type="inferred from homology"/>
<dbReference type="PANTHER" id="PTHR40039:SF1">
    <property type="entry name" value="PROTEIN DLTD"/>
    <property type="match status" value="1"/>
</dbReference>
<comment type="pathway">
    <text evidence="1">Cell wall biogenesis; lipoteichoic acid biosynthesis.</text>
</comment>
<feature type="transmembrane region" description="Helical" evidence="2">
    <location>
        <begin position="7"/>
        <end position="29"/>
    </location>
</feature>
<dbReference type="PANTHER" id="PTHR40039">
    <property type="entry name" value="PROTEIN DLTD"/>
    <property type="match status" value="1"/>
</dbReference>
<evidence type="ECO:0000313" key="3">
    <source>
        <dbReference type="EMBL" id="UQS82466.1"/>
    </source>
</evidence>
<evidence type="ECO:0000256" key="1">
    <source>
        <dbReference type="PIRNR" id="PIRNR021438"/>
    </source>
</evidence>
<organism evidence="3 4">
    <name type="scientific">Bombilactobacillus folatiphilus</name>
    <dbReference type="NCBI Taxonomy" id="2923362"/>
    <lineage>
        <taxon>Bacteria</taxon>
        <taxon>Bacillati</taxon>
        <taxon>Bacillota</taxon>
        <taxon>Bacilli</taxon>
        <taxon>Lactobacillales</taxon>
        <taxon>Lactobacillaceae</taxon>
        <taxon>Bombilactobacillus</taxon>
    </lineage>
</organism>
<keyword evidence="1" id="KW-1003">Cell membrane</keyword>
<protein>
    <recommendedName>
        <fullName evidence="1">Protein DltD</fullName>
    </recommendedName>
</protein>
<dbReference type="Proteomes" id="UP000831495">
    <property type="component" value="Chromosome"/>
</dbReference>
<dbReference type="PIRSF" id="PIRSF021438">
    <property type="entry name" value="DltD"/>
    <property type="match status" value="1"/>
</dbReference>
<keyword evidence="4" id="KW-1185">Reference proteome</keyword>
<comment type="similarity">
    <text evidence="1">Belongs to the DltD family.</text>
</comment>
<sequence length="424" mass="49269">MSNFKKLISIIAPMIIALLLAVLVLYGPFCLPKSEPATVEKAATSLSANVLRGEQLKDQALDSGYLMIMGSSELLRFDSFHPSVLTHKYQRGYQPFLLGSAGTQSLTHFFSAQAMGKHLNHKRVVVIISPQWFVKKGVDKNMFDYYYSKQQATHFIRHANPHSEADRYAAQRLLSMPSGRGDEVIESSLKNIASGQKISANQKFLVNDLKSPNLSHQDQLFTRFFIKDRRSKIDEQSRVLPNKYNQQQLNWIAGNLGKEHSTNNSFQIDNRFYDRQLKHALPGLMNSQQNYTYEYGPEFSDFQLLLNQFKKHNVTPLFVIPPINSKWMVYTGLRQSMLNDFDKKITYQLKTQGFDKIVDLHTDGDVPYFMQDTIHLGWRGWVKVDQELNRFVKQKQPQRVHYHLRDYFYTKDWQQRVPATIKKY</sequence>
<dbReference type="EMBL" id="CP093366">
    <property type="protein sequence ID" value="UQS82466.1"/>
    <property type="molecule type" value="Genomic_DNA"/>
</dbReference>
<dbReference type="RefSeq" id="WP_249514744.1">
    <property type="nucleotide sequence ID" value="NZ_CP093366.1"/>
</dbReference>
<evidence type="ECO:0000313" key="4">
    <source>
        <dbReference type="Proteomes" id="UP000831495"/>
    </source>
</evidence>
<keyword evidence="2" id="KW-0812">Transmembrane</keyword>
<gene>
    <name evidence="3" type="primary">dltD</name>
    <name evidence="3" type="ORF">MOO45_01925</name>
</gene>
<reference evidence="3" key="1">
    <citation type="journal article" date="2022" name="Int. J. Syst. Evol. Microbiol.">
        <title>Apilactobacillus apisilvae sp. nov., Nicolia spurrieriana gen. nov. sp. nov., Bombilactobacillus folatiphilus sp. nov. and Bombilactobacillus thymidiniphilus sp. nov., four new lactic acid bacterial isolates from stingless bees Tetragonula carbonaria and Austroplebeia australis.</title>
        <authorList>
            <person name="Oliphant S.A."/>
            <person name="Watson-Haigh N.S."/>
            <person name="Sumby K.M."/>
            <person name="Gardner J."/>
            <person name="Groom S."/>
            <person name="Jiranek V."/>
        </authorList>
    </citation>
    <scope>NUCLEOTIDE SEQUENCE</scope>
    <source>
        <strain evidence="3">SG4_D2</strain>
    </source>
</reference>
<dbReference type="Pfam" id="PF04914">
    <property type="entry name" value="DltD"/>
    <property type="match status" value="1"/>
</dbReference>
<dbReference type="InterPro" id="IPR006998">
    <property type="entry name" value="DltD"/>
</dbReference>
<accession>A0ABY4P9Z8</accession>
<keyword evidence="2" id="KW-1133">Transmembrane helix</keyword>